<evidence type="ECO:0000313" key="3">
    <source>
        <dbReference type="Proteomes" id="UP000308092"/>
    </source>
</evidence>
<protein>
    <submittedName>
        <fullName evidence="2">Uncharacterized protein</fullName>
    </submittedName>
</protein>
<dbReference type="VEuPathDB" id="FungiDB:EYZ11_005018"/>
<feature type="region of interest" description="Disordered" evidence="1">
    <location>
        <begin position="58"/>
        <end position="87"/>
    </location>
</feature>
<feature type="compositionally biased region" description="Polar residues" evidence="1">
    <location>
        <begin position="58"/>
        <end position="68"/>
    </location>
</feature>
<dbReference type="EMBL" id="SOSA01000154">
    <property type="protein sequence ID" value="THC95503.1"/>
    <property type="molecule type" value="Genomic_DNA"/>
</dbReference>
<keyword evidence="3" id="KW-1185">Reference proteome</keyword>
<evidence type="ECO:0000256" key="1">
    <source>
        <dbReference type="SAM" id="MobiDB-lite"/>
    </source>
</evidence>
<feature type="region of interest" description="Disordered" evidence="1">
    <location>
        <begin position="1"/>
        <end position="24"/>
    </location>
</feature>
<organism evidence="2 3">
    <name type="scientific">Aspergillus tanneri</name>
    <dbReference type="NCBI Taxonomy" id="1220188"/>
    <lineage>
        <taxon>Eukaryota</taxon>
        <taxon>Fungi</taxon>
        <taxon>Dikarya</taxon>
        <taxon>Ascomycota</taxon>
        <taxon>Pezizomycotina</taxon>
        <taxon>Eurotiomycetes</taxon>
        <taxon>Eurotiomycetidae</taxon>
        <taxon>Eurotiales</taxon>
        <taxon>Aspergillaceae</taxon>
        <taxon>Aspergillus</taxon>
        <taxon>Aspergillus subgen. Circumdati</taxon>
    </lineage>
</organism>
<proteinExistence type="predicted"/>
<name>A0A4S3JJ59_9EURO</name>
<comment type="caution">
    <text evidence="2">The sequence shown here is derived from an EMBL/GenBank/DDBJ whole genome shotgun (WGS) entry which is preliminary data.</text>
</comment>
<gene>
    <name evidence="2" type="ORF">EYZ11_005018</name>
</gene>
<accession>A0A4S3JJ59</accession>
<feature type="compositionally biased region" description="Polar residues" evidence="1">
    <location>
        <begin position="7"/>
        <end position="24"/>
    </location>
</feature>
<sequence>MAKFLDNGSNAHNQLQRPGNKNSRSTVLASCYSVNASTAMVGGFHYYTTMGAGLKTPSQSPPLDSFTNPEAEGTWPAHTLPDHRGEATQTIPEECKFKSGLKYWITQVIAFTEGL</sequence>
<dbReference type="AlphaFoldDB" id="A0A4S3JJ59"/>
<evidence type="ECO:0000313" key="2">
    <source>
        <dbReference type="EMBL" id="THC95503.1"/>
    </source>
</evidence>
<dbReference type="Proteomes" id="UP000308092">
    <property type="component" value="Unassembled WGS sequence"/>
</dbReference>
<reference evidence="2 3" key="1">
    <citation type="submission" date="2019-03" db="EMBL/GenBank/DDBJ databases">
        <title>The genome sequence of a newly discovered highly antifungal drug resistant Aspergillus species, Aspergillus tanneri NIH 1004.</title>
        <authorList>
            <person name="Mounaud S."/>
            <person name="Singh I."/>
            <person name="Joardar V."/>
            <person name="Pakala S."/>
            <person name="Pakala S."/>
            <person name="Venepally P."/>
            <person name="Hoover J."/>
            <person name="Nierman W."/>
            <person name="Chung J."/>
            <person name="Losada L."/>
        </authorList>
    </citation>
    <scope>NUCLEOTIDE SEQUENCE [LARGE SCALE GENOMIC DNA]</scope>
    <source>
        <strain evidence="2 3">NIH1004</strain>
    </source>
</reference>
<dbReference type="STRING" id="1220188.A0A4S3JJ59"/>